<keyword evidence="1" id="KW-0732">Signal</keyword>
<sequence>MKKILSTLTLLATLSSLAIAYDDEIGGIYIGGGVALESPLWYDSGVAGALNIGLPLMRLGRGVLTTEAELTYSISSPSKNNIDFTATTFGGYATYIYDVLPRFYIKPRIGVVYRSYSIESDLWGDDNSDGYGLAYGLGGGFRLIDKTDLYIDYTMLDNSDLTHLTVGIQYQF</sequence>
<dbReference type="InterPro" id="IPR011250">
    <property type="entry name" value="OMP/PagP_B-barrel"/>
</dbReference>
<name>A0A1W1BMT3_9ZZZZ</name>
<organism evidence="3">
    <name type="scientific">hydrothermal vent metagenome</name>
    <dbReference type="NCBI Taxonomy" id="652676"/>
    <lineage>
        <taxon>unclassified sequences</taxon>
        <taxon>metagenomes</taxon>
        <taxon>ecological metagenomes</taxon>
    </lineage>
</organism>
<protein>
    <recommendedName>
        <fullName evidence="2">Outer membrane protein beta-barrel domain-containing protein</fullName>
    </recommendedName>
</protein>
<dbReference type="InterPro" id="IPR027385">
    <property type="entry name" value="Beta-barrel_OMP"/>
</dbReference>
<dbReference type="Pfam" id="PF13505">
    <property type="entry name" value="OMP_b-brl"/>
    <property type="match status" value="1"/>
</dbReference>
<dbReference type="SUPFAM" id="SSF56925">
    <property type="entry name" value="OMPA-like"/>
    <property type="match status" value="1"/>
</dbReference>
<proteinExistence type="predicted"/>
<evidence type="ECO:0000256" key="1">
    <source>
        <dbReference type="ARBA" id="ARBA00022729"/>
    </source>
</evidence>
<reference evidence="3" key="1">
    <citation type="submission" date="2016-10" db="EMBL/GenBank/DDBJ databases">
        <authorList>
            <person name="de Groot N.N."/>
        </authorList>
    </citation>
    <scope>NUCLEOTIDE SEQUENCE</scope>
</reference>
<dbReference type="Gene3D" id="2.40.160.20">
    <property type="match status" value="1"/>
</dbReference>
<dbReference type="EMBL" id="FPHE01000056">
    <property type="protein sequence ID" value="SFV54844.1"/>
    <property type="molecule type" value="Genomic_DNA"/>
</dbReference>
<evidence type="ECO:0000259" key="2">
    <source>
        <dbReference type="Pfam" id="PF13505"/>
    </source>
</evidence>
<feature type="domain" description="Outer membrane protein beta-barrel" evidence="2">
    <location>
        <begin position="8"/>
        <end position="172"/>
    </location>
</feature>
<dbReference type="AlphaFoldDB" id="A0A1W1BMT3"/>
<accession>A0A1W1BMT3</accession>
<evidence type="ECO:0000313" key="3">
    <source>
        <dbReference type="EMBL" id="SFV54844.1"/>
    </source>
</evidence>
<gene>
    <name evidence="3" type="ORF">MNB_SV-12-1869</name>
</gene>